<dbReference type="InterPro" id="IPR029069">
    <property type="entry name" value="HotDog_dom_sf"/>
</dbReference>
<feature type="compositionally biased region" description="Pro residues" evidence="1">
    <location>
        <begin position="24"/>
        <end position="34"/>
    </location>
</feature>
<proteinExistence type="predicted"/>
<dbReference type="Gene3D" id="3.10.129.10">
    <property type="entry name" value="Hotdog Thioesterase"/>
    <property type="match status" value="1"/>
</dbReference>
<dbReference type="PANTHER" id="PTHR31793:SF24">
    <property type="entry name" value="LONG-CHAIN ACYL-COA THIOESTERASE FADM"/>
    <property type="match status" value="1"/>
</dbReference>
<evidence type="ECO:0000313" key="2">
    <source>
        <dbReference type="EMBL" id="GAA0705612.1"/>
    </source>
</evidence>
<feature type="region of interest" description="Disordered" evidence="1">
    <location>
        <begin position="1"/>
        <end position="34"/>
    </location>
</feature>
<keyword evidence="3" id="KW-1185">Reference proteome</keyword>
<accession>A0ABN1IBX2</accession>
<feature type="compositionally biased region" description="Low complexity" evidence="1">
    <location>
        <begin position="14"/>
        <end position="23"/>
    </location>
</feature>
<dbReference type="RefSeq" id="WP_379988274.1">
    <property type="nucleotide sequence ID" value="NZ_JBHSMO010000001.1"/>
</dbReference>
<evidence type="ECO:0000256" key="1">
    <source>
        <dbReference type="SAM" id="MobiDB-lite"/>
    </source>
</evidence>
<dbReference type="SUPFAM" id="SSF54637">
    <property type="entry name" value="Thioesterase/thiol ester dehydrase-isomerase"/>
    <property type="match status" value="1"/>
</dbReference>
<evidence type="ECO:0000313" key="3">
    <source>
        <dbReference type="Proteomes" id="UP001501523"/>
    </source>
</evidence>
<protein>
    <recommendedName>
        <fullName evidence="4">Acyl-CoA thioesterase</fullName>
    </recommendedName>
</protein>
<dbReference type="Proteomes" id="UP001501523">
    <property type="component" value="Unassembled WGS sequence"/>
</dbReference>
<dbReference type="EMBL" id="BAAAEU010000001">
    <property type="protein sequence ID" value="GAA0705612.1"/>
    <property type="molecule type" value="Genomic_DNA"/>
</dbReference>
<dbReference type="CDD" id="cd00586">
    <property type="entry name" value="4HBT"/>
    <property type="match status" value="1"/>
</dbReference>
<reference evidence="2 3" key="1">
    <citation type="journal article" date="2019" name="Int. J. Syst. Evol. Microbiol.">
        <title>The Global Catalogue of Microorganisms (GCM) 10K type strain sequencing project: providing services to taxonomists for standard genome sequencing and annotation.</title>
        <authorList>
            <consortium name="The Broad Institute Genomics Platform"/>
            <consortium name="The Broad Institute Genome Sequencing Center for Infectious Disease"/>
            <person name="Wu L."/>
            <person name="Ma J."/>
        </authorList>
    </citation>
    <scope>NUCLEOTIDE SEQUENCE [LARGE SCALE GENOMIC DNA]</scope>
    <source>
        <strain evidence="2 3">JCM 15421</strain>
    </source>
</reference>
<comment type="caution">
    <text evidence="2">The sequence shown here is derived from an EMBL/GenBank/DDBJ whole genome shotgun (WGS) entry which is preliminary data.</text>
</comment>
<sequence>MTKPREPATKKSRTTPPASAARISPPPTEIASPPPLRLMARVPMPVRWGDLDAFNHVNNATFLVYAQEARLAWLADVDGIWFDETMMPVVAAAQINFRRQLAWPAQIVVELVAKRVGTSSLTIAHRIVAANDDDCVYADGEVVMVWVDPASGRSVPLPEAIRAACQSPVESGATTSK</sequence>
<evidence type="ECO:0008006" key="4">
    <source>
        <dbReference type="Google" id="ProtNLM"/>
    </source>
</evidence>
<organism evidence="2 3">
    <name type="scientific">Dokdonella soli</name>
    <dbReference type="NCBI Taxonomy" id="529810"/>
    <lineage>
        <taxon>Bacteria</taxon>
        <taxon>Pseudomonadati</taxon>
        <taxon>Pseudomonadota</taxon>
        <taxon>Gammaproteobacteria</taxon>
        <taxon>Lysobacterales</taxon>
        <taxon>Rhodanobacteraceae</taxon>
        <taxon>Dokdonella</taxon>
    </lineage>
</organism>
<name>A0ABN1IBX2_9GAMM</name>
<gene>
    <name evidence="2" type="ORF">GCM10009105_03150</name>
</gene>
<dbReference type="Pfam" id="PF13279">
    <property type="entry name" value="4HBT_2"/>
    <property type="match status" value="1"/>
</dbReference>
<dbReference type="InterPro" id="IPR050563">
    <property type="entry name" value="4-hydroxybenzoyl-CoA_TE"/>
</dbReference>
<dbReference type="PANTHER" id="PTHR31793">
    <property type="entry name" value="4-HYDROXYBENZOYL-COA THIOESTERASE FAMILY MEMBER"/>
    <property type="match status" value="1"/>
</dbReference>